<evidence type="ECO:0000256" key="2">
    <source>
        <dbReference type="ARBA" id="ARBA00022801"/>
    </source>
</evidence>
<dbReference type="SUPFAM" id="SSF47807">
    <property type="entry name" value="5' to 3' exonuclease, C-terminal subdomain"/>
    <property type="match status" value="1"/>
</dbReference>
<feature type="domain" description="XPG-I" evidence="3">
    <location>
        <begin position="144"/>
        <end position="212"/>
    </location>
</feature>
<dbReference type="SMART" id="SM00484">
    <property type="entry name" value="XPGI"/>
    <property type="match status" value="1"/>
</dbReference>
<dbReference type="EMBL" id="KY684086">
    <property type="protein sequence ID" value="ARF09643.1"/>
    <property type="molecule type" value="Genomic_DNA"/>
</dbReference>
<evidence type="ECO:0000313" key="5">
    <source>
        <dbReference type="EMBL" id="ARF09643.1"/>
    </source>
</evidence>
<keyword evidence="5" id="KW-0255">Endonuclease</keyword>
<dbReference type="PRINTS" id="PR00853">
    <property type="entry name" value="XPGRADSUPER"/>
</dbReference>
<reference evidence="5" key="1">
    <citation type="journal article" date="2017" name="Science">
        <title>Giant viruses with an expanded complement of translation system components.</title>
        <authorList>
            <person name="Schulz F."/>
            <person name="Yutin N."/>
            <person name="Ivanova N.N."/>
            <person name="Ortega D.R."/>
            <person name="Lee T.K."/>
            <person name="Vierheilig J."/>
            <person name="Daims H."/>
            <person name="Horn M."/>
            <person name="Wagner M."/>
            <person name="Jensen G.J."/>
            <person name="Kyrpides N.C."/>
            <person name="Koonin E.V."/>
            <person name="Woyke T."/>
        </authorList>
    </citation>
    <scope>NUCLEOTIDE SEQUENCE</scope>
    <source>
        <strain evidence="5">ILV1</strain>
    </source>
</reference>
<dbReference type="GO" id="GO:0004519">
    <property type="term" value="F:endonuclease activity"/>
    <property type="evidence" value="ECO:0007669"/>
    <property type="project" value="UniProtKB-KW"/>
</dbReference>
<dbReference type="InterPro" id="IPR006084">
    <property type="entry name" value="XPG/Rad2"/>
</dbReference>
<sequence>MGVKRLFQIVKFCANECISEKRFTEYRGTVQAIDASLLLYKFCIALMNTEHFKKDDGEIIGHIFACFFKTISMLRYGIMPLWIFDGKPPHIKQETIDERRKLKETAISRLSTNNLIDKNEKSKLEKKTFSITSKQINELKKLLDYIGINYIDAPSEAEAQCAAMNISGMCDGVVTEDWDAVLFGCKKMLKDFSNKTNVVEIDVEKLMMELGINQIQLIDLCSILGNDYCSGIGGLKPIDAYLKFKTSNFDMRIFLDILKTENNIKQKYYIPEDFEREWILSRNYYLHAPVLRPNSIIIKWNEPQYDKLYKYLVNEKQLNSDIVKLKINELRIMHKNYIRNNSTLLALNHINNEIVIKKYTYSESQIQQKTKLMVKS</sequence>
<gene>
    <name evidence="5" type="ORF">Indivirus_2_22</name>
</gene>
<name>A0A1V0SD43_9VIRU</name>
<dbReference type="SMART" id="SM00485">
    <property type="entry name" value="XPGN"/>
    <property type="match status" value="1"/>
</dbReference>
<dbReference type="GO" id="GO:0016787">
    <property type="term" value="F:hydrolase activity"/>
    <property type="evidence" value="ECO:0007669"/>
    <property type="project" value="UniProtKB-KW"/>
</dbReference>
<organism evidence="5">
    <name type="scientific">Indivirus ILV1</name>
    <dbReference type="NCBI Taxonomy" id="1977633"/>
    <lineage>
        <taxon>Viruses</taxon>
        <taxon>Varidnaviria</taxon>
        <taxon>Bamfordvirae</taxon>
        <taxon>Nucleocytoviricota</taxon>
        <taxon>Megaviricetes</taxon>
        <taxon>Imitervirales</taxon>
        <taxon>Mimiviridae</taxon>
        <taxon>Klosneuvirinae</taxon>
        <taxon>Indivirus</taxon>
    </lineage>
</organism>
<evidence type="ECO:0000259" key="4">
    <source>
        <dbReference type="SMART" id="SM00485"/>
    </source>
</evidence>
<evidence type="ECO:0000259" key="3">
    <source>
        <dbReference type="SMART" id="SM00484"/>
    </source>
</evidence>
<proteinExistence type="predicted"/>
<dbReference type="Gene3D" id="1.10.150.20">
    <property type="entry name" value="5' to 3' exonuclease, C-terminal subdomain"/>
    <property type="match status" value="1"/>
</dbReference>
<keyword evidence="1" id="KW-0540">Nuclease</keyword>
<dbReference type="InterPro" id="IPR006086">
    <property type="entry name" value="XPG-I_dom"/>
</dbReference>
<dbReference type="InterPro" id="IPR029060">
    <property type="entry name" value="PIN-like_dom_sf"/>
</dbReference>
<dbReference type="Gene3D" id="3.40.50.1010">
    <property type="entry name" value="5'-nuclease"/>
    <property type="match status" value="1"/>
</dbReference>
<dbReference type="InterPro" id="IPR036279">
    <property type="entry name" value="5-3_exonuclease_C_sf"/>
</dbReference>
<dbReference type="SUPFAM" id="SSF88723">
    <property type="entry name" value="PIN domain-like"/>
    <property type="match status" value="1"/>
</dbReference>
<evidence type="ECO:0000256" key="1">
    <source>
        <dbReference type="ARBA" id="ARBA00022722"/>
    </source>
</evidence>
<keyword evidence="2" id="KW-0378">Hydrolase</keyword>
<dbReference type="Pfam" id="PF00867">
    <property type="entry name" value="XPG_I"/>
    <property type="match status" value="1"/>
</dbReference>
<protein>
    <submittedName>
        <fullName evidence="5">FLAP-like endonuclease XPG</fullName>
    </submittedName>
</protein>
<dbReference type="PANTHER" id="PTHR11081">
    <property type="entry name" value="FLAP ENDONUCLEASE FAMILY MEMBER"/>
    <property type="match status" value="1"/>
</dbReference>
<feature type="domain" description="XPG N-terminal" evidence="4">
    <location>
        <begin position="1"/>
        <end position="106"/>
    </location>
</feature>
<accession>A0A1V0SD43</accession>
<dbReference type="InterPro" id="IPR006085">
    <property type="entry name" value="XPG_DNA_repair_N"/>
</dbReference>
<dbReference type="Pfam" id="PF00752">
    <property type="entry name" value="XPG_N"/>
    <property type="match status" value="1"/>
</dbReference>